<keyword evidence="15 24" id="KW-1133">Transmembrane helix</keyword>
<evidence type="ECO:0000256" key="10">
    <source>
        <dbReference type="ARBA" id="ARBA00022723"/>
    </source>
</evidence>
<evidence type="ECO:0000313" key="25">
    <source>
        <dbReference type="EMBL" id="KIS36324.1"/>
    </source>
</evidence>
<evidence type="ECO:0000256" key="23">
    <source>
        <dbReference type="PIRSR" id="PIRSR600829-4"/>
    </source>
</evidence>
<comment type="similarity">
    <text evidence="2 24">Belongs to the bacterial diacylglycerol kinase family.</text>
</comment>
<feature type="transmembrane region" description="Helical" evidence="24">
    <location>
        <begin position="55"/>
        <end position="79"/>
    </location>
</feature>
<evidence type="ECO:0000256" key="9">
    <source>
        <dbReference type="ARBA" id="ARBA00022692"/>
    </source>
</evidence>
<keyword evidence="11 22" id="KW-0547">Nucleotide-binding</keyword>
<organism evidence="25 30">
    <name type="scientific">Haemophilus influenzae</name>
    <dbReference type="NCBI Taxonomy" id="727"/>
    <lineage>
        <taxon>Bacteria</taxon>
        <taxon>Pseudomonadati</taxon>
        <taxon>Pseudomonadota</taxon>
        <taxon>Gammaproteobacteria</taxon>
        <taxon>Pasteurellales</taxon>
        <taxon>Pasteurellaceae</taxon>
        <taxon>Haemophilus</taxon>
    </lineage>
</organism>
<keyword evidence="18" id="KW-0594">Phospholipid biosynthesis</keyword>
<dbReference type="EMBL" id="QVJI01000004">
    <property type="protein sequence ID" value="RFN64060.1"/>
    <property type="molecule type" value="Genomic_DNA"/>
</dbReference>
<dbReference type="GO" id="GO:0005886">
    <property type="term" value="C:plasma membrane"/>
    <property type="evidence" value="ECO:0007669"/>
    <property type="project" value="UniProtKB-SubCell"/>
</dbReference>
<evidence type="ECO:0000256" key="16">
    <source>
        <dbReference type="ARBA" id="ARBA00023098"/>
    </source>
</evidence>
<evidence type="ECO:0000256" key="11">
    <source>
        <dbReference type="ARBA" id="ARBA00022741"/>
    </source>
</evidence>
<comment type="subcellular location">
    <subcellularLocation>
        <location evidence="1 24">Cell inner membrane</location>
        <topology evidence="1 24">Multi-pass membrane protein</topology>
    </subcellularLocation>
</comment>
<proteinExistence type="inferred from homology"/>
<dbReference type="Proteomes" id="UP000238866">
    <property type="component" value="Unassembled WGS sequence"/>
</dbReference>
<feature type="transmembrane region" description="Helical" evidence="24">
    <location>
        <begin position="31"/>
        <end position="49"/>
    </location>
</feature>
<evidence type="ECO:0000256" key="21">
    <source>
        <dbReference type="PIRSR" id="PIRSR600829-2"/>
    </source>
</evidence>
<feature type="binding site" evidence="22">
    <location>
        <position position="28"/>
    </location>
    <ligand>
        <name>ATP</name>
        <dbReference type="ChEBI" id="CHEBI:30616"/>
    </ligand>
</feature>
<dbReference type="KEGG" id="hiw:NTHI477_01379"/>
<evidence type="ECO:0000313" key="29">
    <source>
        <dbReference type="EMBL" id="RFN64060.1"/>
    </source>
</evidence>
<evidence type="ECO:0000256" key="7">
    <source>
        <dbReference type="ARBA" id="ARBA00022519"/>
    </source>
</evidence>
<dbReference type="Proteomes" id="UP000050700">
    <property type="component" value="Unassembled WGS sequence"/>
</dbReference>
<accession>A0A0C5EUY0</accession>
<evidence type="ECO:0000256" key="20">
    <source>
        <dbReference type="PIRSR" id="PIRSR600829-1"/>
    </source>
</evidence>
<evidence type="ECO:0000256" key="22">
    <source>
        <dbReference type="PIRSR" id="PIRSR600829-3"/>
    </source>
</evidence>
<keyword evidence="12 24" id="KW-0418">Kinase</keyword>
<evidence type="ECO:0000256" key="18">
    <source>
        <dbReference type="ARBA" id="ARBA00023209"/>
    </source>
</evidence>
<feature type="binding site" evidence="21">
    <location>
        <position position="69"/>
    </location>
    <ligand>
        <name>substrate</name>
    </ligand>
</feature>
<comment type="catalytic activity">
    <reaction evidence="24">
        <text>a 1,2-diacyl-sn-glycerol + ATP = a 1,2-diacyl-sn-glycero-3-phosphate + ADP + H(+)</text>
        <dbReference type="Rhea" id="RHEA:10272"/>
        <dbReference type="ChEBI" id="CHEBI:15378"/>
        <dbReference type="ChEBI" id="CHEBI:17815"/>
        <dbReference type="ChEBI" id="CHEBI:30616"/>
        <dbReference type="ChEBI" id="CHEBI:58608"/>
        <dbReference type="ChEBI" id="CHEBI:456216"/>
        <dbReference type="EC" id="2.7.1.107"/>
    </reaction>
</comment>
<dbReference type="Gene3D" id="1.10.287.3610">
    <property type="match status" value="1"/>
</dbReference>
<dbReference type="GeneID" id="93219284"/>
<keyword evidence="16 24" id="KW-0443">Lipid metabolism</keyword>
<protein>
    <recommendedName>
        <fullName evidence="4 24">Diacylglycerol kinase</fullName>
        <ecNumber evidence="3 24">2.7.1.107</ecNumber>
    </recommendedName>
</protein>
<keyword evidence="5" id="KW-1003">Cell membrane</keyword>
<feature type="binding site" evidence="23">
    <location>
        <position position="28"/>
    </location>
    <ligand>
        <name>a divalent metal cation</name>
        <dbReference type="ChEBI" id="CHEBI:60240"/>
    </ligand>
</feature>
<comment type="caution">
    <text evidence="25">The sequence shown here is derived from an EMBL/GenBank/DDBJ whole genome shotgun (WGS) entry which is preliminary data.</text>
</comment>
<evidence type="ECO:0000256" key="14">
    <source>
        <dbReference type="ARBA" id="ARBA00022842"/>
    </source>
</evidence>
<feature type="binding site" evidence="22">
    <location>
        <position position="76"/>
    </location>
    <ligand>
        <name>ATP</name>
        <dbReference type="ChEBI" id="CHEBI:30616"/>
    </ligand>
</feature>
<dbReference type="GO" id="GO:0005524">
    <property type="term" value="F:ATP binding"/>
    <property type="evidence" value="ECO:0007669"/>
    <property type="project" value="UniProtKB-KW"/>
</dbReference>
<evidence type="ECO:0000313" key="26">
    <source>
        <dbReference type="EMBL" id="PRK64963.1"/>
    </source>
</evidence>
<evidence type="ECO:0000313" key="27">
    <source>
        <dbReference type="EMBL" id="PRL91696.1"/>
    </source>
</evidence>
<dbReference type="GO" id="GO:0046872">
    <property type="term" value="F:metal ion binding"/>
    <property type="evidence" value="ECO:0007669"/>
    <property type="project" value="UniProtKB-KW"/>
</dbReference>
<evidence type="ECO:0000256" key="8">
    <source>
        <dbReference type="ARBA" id="ARBA00022679"/>
    </source>
</evidence>
<dbReference type="Pfam" id="PF01219">
    <property type="entry name" value="DAGK_prokar"/>
    <property type="match status" value="1"/>
</dbReference>
<evidence type="ECO:0000256" key="24">
    <source>
        <dbReference type="RuleBase" id="RU363065"/>
    </source>
</evidence>
<comment type="cofactor">
    <cofactor evidence="23">
        <name>Mg(2+)</name>
        <dbReference type="ChEBI" id="CHEBI:18420"/>
    </cofactor>
    <text evidence="23">Mn(2+), Zn(2+), Cd(2+) and Co(2+) support activity to lesser extents.</text>
</comment>
<sequence length="118" mass="12995">MYKTTGLTHLINSTKYSLQGLKSAFKNETAFRHECFLACILIPLTFFLGETKIEIILMISSVLLVMALELLNSAVEAVVDRIGTERHELSGRAKDQGSASVFIALCIVGIVWGGILFF</sequence>
<evidence type="ECO:0000256" key="12">
    <source>
        <dbReference type="ARBA" id="ARBA00022777"/>
    </source>
</evidence>
<dbReference type="InterPro" id="IPR033718">
    <property type="entry name" value="DAGK_prok"/>
</dbReference>
<dbReference type="InterPro" id="IPR000829">
    <property type="entry name" value="DAGK"/>
</dbReference>
<reference evidence="25 30" key="1">
    <citation type="submission" date="2014-05" db="EMBL/GenBank/DDBJ databases">
        <title>Methylome analysis of the phasevarions of Haemophilus influenzae.</title>
        <authorList>
            <person name="Atack J.M."/>
            <person name="Fox K.L."/>
            <person name="Power P.M."/>
            <person name="Clark T."/>
            <person name="Jurcisek J."/>
            <person name="Korlach J."/>
            <person name="Bakaletz L.O."/>
            <person name="Jennings M.P."/>
        </authorList>
    </citation>
    <scope>NUCLEOTIDE SEQUENCE [LARGE SCALE GENOMIC DNA]</scope>
    <source>
        <strain evidence="25 30">1209</strain>
    </source>
</reference>
<dbReference type="EC" id="2.7.1.107" evidence="3 24"/>
<keyword evidence="8 24" id="KW-0808">Transferase</keyword>
<feature type="transmembrane region" description="Helical" evidence="24">
    <location>
        <begin position="99"/>
        <end position="117"/>
    </location>
</feature>
<keyword evidence="9 24" id="KW-0812">Transmembrane</keyword>
<dbReference type="OMA" id="MEAMNTA"/>
<evidence type="ECO:0000313" key="32">
    <source>
        <dbReference type="Proteomes" id="UP000238666"/>
    </source>
</evidence>
<dbReference type="PANTHER" id="PTHR34299:SF1">
    <property type="entry name" value="DIACYLGLYCEROL KINASE"/>
    <property type="match status" value="1"/>
</dbReference>
<dbReference type="EMBL" id="JMQP01000002">
    <property type="protein sequence ID" value="KIS36324.1"/>
    <property type="molecule type" value="Genomic_DNA"/>
</dbReference>
<dbReference type="GO" id="GO:0004143">
    <property type="term" value="F:ATP-dependent diacylglycerol kinase activity"/>
    <property type="evidence" value="ECO:0007669"/>
    <property type="project" value="UniProtKB-EC"/>
</dbReference>
<keyword evidence="7 24" id="KW-0997">Cell inner membrane</keyword>
<reference evidence="29" key="3">
    <citation type="submission" date="2018-08" db="EMBL/GenBank/DDBJ databases">
        <title>Antagonistic pleiotropy in the bifunctional surface protein FadL/P1 during adaptation of Haemophilus influenzae to chronic lung infection associated with COPD.</title>
        <authorList>
            <person name="Moleres J."/>
            <person name="Ehrlich R."/>
        </authorList>
    </citation>
    <scope>NUCLEOTIDE SEQUENCE [LARGE SCALE GENOMIC DNA]</scope>
    <source>
        <strain evidence="29">P668-6062</strain>
    </source>
</reference>
<dbReference type="AlphaFoldDB" id="A0A0C5EUY0"/>
<dbReference type="GO" id="GO:0006654">
    <property type="term" value="P:phosphatidic acid biosynthetic process"/>
    <property type="evidence" value="ECO:0007669"/>
    <property type="project" value="InterPro"/>
</dbReference>
<evidence type="ECO:0000256" key="3">
    <source>
        <dbReference type="ARBA" id="ARBA00012133"/>
    </source>
</evidence>
<evidence type="ECO:0000313" key="28">
    <source>
        <dbReference type="EMBL" id="PRM18496.1"/>
    </source>
</evidence>
<dbReference type="EMBL" id="MZKM01000023">
    <property type="protein sequence ID" value="PRL91696.1"/>
    <property type="molecule type" value="Genomic_DNA"/>
</dbReference>
<comment type="function">
    <text evidence="24">Catalyzes the ATP-dependent phosphorylation of sn-l,2-diacylglycerol (DAG) to phosphatidic acid. Involved in the recycling of diacylglycerol produced as a by-product during membrane-derived oligosaccharide (MDO) biosynthesis.</text>
</comment>
<dbReference type="RefSeq" id="WP_005632174.1">
    <property type="nucleotide sequence ID" value="NZ_AP018764.1"/>
</dbReference>
<feature type="binding site" evidence="22">
    <location>
        <begin position="85"/>
        <end position="87"/>
    </location>
    <ligand>
        <name>ATP</name>
        <dbReference type="ChEBI" id="CHEBI:30616"/>
    </ligand>
</feature>
<feature type="binding site" evidence="23">
    <location>
        <position position="76"/>
    </location>
    <ligand>
        <name>a divalent metal cation</name>
        <dbReference type="ChEBI" id="CHEBI:60240"/>
    </ligand>
</feature>
<feature type="active site" description="Proton acceptor" evidence="20">
    <location>
        <position position="69"/>
    </location>
</feature>
<evidence type="ECO:0000313" key="30">
    <source>
        <dbReference type="Proteomes" id="UP000050700"/>
    </source>
</evidence>
<dbReference type="InterPro" id="IPR036945">
    <property type="entry name" value="DAGK_sf"/>
</dbReference>
<keyword evidence="17 24" id="KW-0472">Membrane</keyword>
<evidence type="ECO:0000256" key="13">
    <source>
        <dbReference type="ARBA" id="ARBA00022840"/>
    </source>
</evidence>
<feature type="binding site" evidence="21">
    <location>
        <begin position="30"/>
        <end position="34"/>
    </location>
    <ligand>
        <name>substrate</name>
    </ligand>
</feature>
<evidence type="ECO:0000256" key="5">
    <source>
        <dbReference type="ARBA" id="ARBA00022475"/>
    </source>
</evidence>
<evidence type="ECO:0000256" key="15">
    <source>
        <dbReference type="ARBA" id="ARBA00022989"/>
    </source>
</evidence>
<evidence type="ECO:0000256" key="4">
    <source>
        <dbReference type="ARBA" id="ARBA00017575"/>
    </source>
</evidence>
<keyword evidence="13 22" id="KW-0067">ATP-binding</keyword>
<evidence type="ECO:0000256" key="2">
    <source>
        <dbReference type="ARBA" id="ARBA00005967"/>
    </source>
</evidence>
<feature type="binding site" evidence="21">
    <location>
        <position position="98"/>
    </location>
    <ligand>
        <name>substrate</name>
    </ligand>
</feature>
<evidence type="ECO:0000313" key="31">
    <source>
        <dbReference type="Proteomes" id="UP000237977"/>
    </source>
</evidence>
<evidence type="ECO:0000256" key="6">
    <source>
        <dbReference type="ARBA" id="ARBA00022516"/>
    </source>
</evidence>
<evidence type="ECO:0000256" key="17">
    <source>
        <dbReference type="ARBA" id="ARBA00023136"/>
    </source>
</evidence>
<dbReference type="PATRIC" id="fig|727.529.peg.636"/>
<dbReference type="PANTHER" id="PTHR34299">
    <property type="entry name" value="DIACYLGLYCEROL KINASE"/>
    <property type="match status" value="1"/>
</dbReference>
<keyword evidence="19 24" id="KW-1208">Phospholipid metabolism</keyword>
<keyword evidence="6" id="KW-0444">Lipid biosynthesis</keyword>
<gene>
    <name evidence="25" type="primary">dgkA</name>
    <name evidence="27" type="ORF">BV022_00608</name>
    <name evidence="26" type="ORF">BV163_01118</name>
    <name evidence="28" type="ORF">BVZ99_01007</name>
    <name evidence="29" type="ORF">CH627_03890</name>
    <name evidence="25" type="ORF">NTHI1209_01967</name>
</gene>
<keyword evidence="14 23" id="KW-0460">Magnesium</keyword>
<keyword evidence="10 23" id="KW-0479">Metal-binding</keyword>
<dbReference type="EMBL" id="MZHU01000038">
    <property type="protein sequence ID" value="PRK64963.1"/>
    <property type="molecule type" value="Genomic_DNA"/>
</dbReference>
<name>A0A0C5EUY0_HAEIF</name>
<feature type="binding site" evidence="22">
    <location>
        <position position="16"/>
    </location>
    <ligand>
        <name>ATP</name>
        <dbReference type="ChEBI" id="CHEBI:30616"/>
    </ligand>
</feature>
<evidence type="ECO:0000256" key="19">
    <source>
        <dbReference type="ARBA" id="ARBA00023264"/>
    </source>
</evidence>
<dbReference type="PROSITE" id="PS01069">
    <property type="entry name" value="DAGK_PROKAR"/>
    <property type="match status" value="1"/>
</dbReference>
<dbReference type="CDD" id="cd14264">
    <property type="entry name" value="DAGK_IM"/>
    <property type="match status" value="1"/>
</dbReference>
<reference evidence="31 32" key="2">
    <citation type="submission" date="2017-02" db="EMBL/GenBank/DDBJ databases">
        <title>Haemophilus influenzae in COPD genome sequencing project.</title>
        <authorList>
            <person name="Murphy T.F."/>
            <person name="Kong Y."/>
            <person name="Nadendla S."/>
            <person name="Tettelin H."/>
            <person name="Pettigrew M."/>
        </authorList>
    </citation>
    <scope>NUCLEOTIDE SEQUENCE [LARGE SCALE GENOMIC DNA]</scope>
    <source>
        <strain evidence="28 33">13P36H1</strain>
        <strain evidence="27 32">19P94H1</strain>
        <strain evidence="26 31">84P15H4</strain>
    </source>
</reference>
<dbReference type="KEGG" id="hic:NTHIC486_00650"/>
<evidence type="ECO:0000256" key="1">
    <source>
        <dbReference type="ARBA" id="ARBA00004429"/>
    </source>
</evidence>
<dbReference type="EMBL" id="MZLD01000047">
    <property type="protein sequence ID" value="PRM18496.1"/>
    <property type="molecule type" value="Genomic_DNA"/>
</dbReference>
<dbReference type="KEGG" id="hih:NF38_03705"/>
<evidence type="ECO:0000313" key="33">
    <source>
        <dbReference type="Proteomes" id="UP000238866"/>
    </source>
</evidence>
<feature type="binding site" evidence="22">
    <location>
        <begin position="94"/>
        <end position="95"/>
    </location>
    <ligand>
        <name>ATP</name>
        <dbReference type="ChEBI" id="CHEBI:30616"/>
    </ligand>
</feature>